<dbReference type="Gene3D" id="1.10.150.50">
    <property type="entry name" value="Transcription Factor, Ets-1"/>
    <property type="match status" value="1"/>
</dbReference>
<dbReference type="AlphaFoldDB" id="X6LDG1"/>
<comment type="caution">
    <text evidence="2">The sequence shown here is derived from an EMBL/GenBank/DDBJ whole genome shotgun (WGS) entry which is preliminary data.</text>
</comment>
<gene>
    <name evidence="2" type="ORF">RFI_37878</name>
</gene>
<proteinExistence type="predicted"/>
<evidence type="ECO:0000259" key="1">
    <source>
        <dbReference type="PROSITE" id="PS50105"/>
    </source>
</evidence>
<accession>X6LDG1</accession>
<dbReference type="EMBL" id="ASPP01043499">
    <property type="protein sequence ID" value="ETN99593.1"/>
    <property type="molecule type" value="Genomic_DNA"/>
</dbReference>
<dbReference type="SUPFAM" id="SSF47769">
    <property type="entry name" value="SAM/Pointed domain"/>
    <property type="match status" value="1"/>
</dbReference>
<protein>
    <recommendedName>
        <fullName evidence="1">SAM domain-containing protein</fullName>
    </recommendedName>
</protein>
<name>X6LDG1_RETFI</name>
<organism evidence="2 3">
    <name type="scientific">Reticulomyxa filosa</name>
    <dbReference type="NCBI Taxonomy" id="46433"/>
    <lineage>
        <taxon>Eukaryota</taxon>
        <taxon>Sar</taxon>
        <taxon>Rhizaria</taxon>
        <taxon>Retaria</taxon>
        <taxon>Foraminifera</taxon>
        <taxon>Monothalamids</taxon>
        <taxon>Reticulomyxidae</taxon>
        <taxon>Reticulomyxa</taxon>
    </lineage>
</organism>
<dbReference type="InterPro" id="IPR001660">
    <property type="entry name" value="SAM"/>
</dbReference>
<feature type="domain" description="SAM" evidence="1">
    <location>
        <begin position="121"/>
        <end position="172"/>
    </location>
</feature>
<dbReference type="PROSITE" id="PS50105">
    <property type="entry name" value="SAM_DOMAIN"/>
    <property type="match status" value="1"/>
</dbReference>
<dbReference type="Proteomes" id="UP000023152">
    <property type="component" value="Unassembled WGS sequence"/>
</dbReference>
<dbReference type="SMART" id="SM00454">
    <property type="entry name" value="SAM"/>
    <property type="match status" value="1"/>
</dbReference>
<evidence type="ECO:0000313" key="3">
    <source>
        <dbReference type="Proteomes" id="UP000023152"/>
    </source>
</evidence>
<dbReference type="InterPro" id="IPR013761">
    <property type="entry name" value="SAM/pointed_sf"/>
</dbReference>
<feature type="non-terminal residue" evidence="2">
    <location>
        <position position="308"/>
    </location>
</feature>
<sequence>MVGGMSVGCFSATINFKTKTHTHTQKPNRLFFVTMISYAFVALSKTVTLKNKLNIDLLTNSTIFLVKDIRAFLFLGKVQLLSEILHPYADCKVYKIKMQAGQNEKVEWKDEWPDSENYLDWDNNSLCEWMELINVGLFKRHQTRIRHENITGKDFEKLTNPEFLKKLGIRDIDGTCIANAAKRRMERFAKWKKDNPDPLESSWDVIDLAPMNPTYEMKVPTNDTVMQEEKENTEEFQFLKGGMTDQLHFHNNISKKKNIKAEDIEIDMSQFIKMADPLPFDTHPSPSTERHVQSISKQFLFYIHIYIY</sequence>
<reference evidence="2 3" key="1">
    <citation type="journal article" date="2013" name="Curr. Biol.">
        <title>The Genome of the Foraminiferan Reticulomyxa filosa.</title>
        <authorList>
            <person name="Glockner G."/>
            <person name="Hulsmann N."/>
            <person name="Schleicher M."/>
            <person name="Noegel A.A."/>
            <person name="Eichinger L."/>
            <person name="Gallinger C."/>
            <person name="Pawlowski J."/>
            <person name="Sierra R."/>
            <person name="Euteneuer U."/>
            <person name="Pillet L."/>
            <person name="Moustafa A."/>
            <person name="Platzer M."/>
            <person name="Groth M."/>
            <person name="Szafranski K."/>
            <person name="Schliwa M."/>
        </authorList>
    </citation>
    <scope>NUCLEOTIDE SEQUENCE [LARGE SCALE GENOMIC DNA]</scope>
</reference>
<evidence type="ECO:0000313" key="2">
    <source>
        <dbReference type="EMBL" id="ETN99593.1"/>
    </source>
</evidence>
<keyword evidence="3" id="KW-1185">Reference proteome</keyword>